<keyword evidence="4" id="KW-1185">Reference proteome</keyword>
<name>A0A1E3PUL7_LIPST</name>
<dbReference type="EMBL" id="KV454305">
    <property type="protein sequence ID" value="ODQ69129.1"/>
    <property type="molecule type" value="Genomic_DNA"/>
</dbReference>
<dbReference type="InterPro" id="IPR057203">
    <property type="entry name" value="DUF7881"/>
</dbReference>
<protein>
    <submittedName>
        <fullName evidence="3">Uncharacterized protein</fullName>
    </submittedName>
</protein>
<dbReference type="Pfam" id="PF25324">
    <property type="entry name" value="DUF7881"/>
    <property type="match status" value="1"/>
</dbReference>
<dbReference type="Pfam" id="PF13391">
    <property type="entry name" value="HNH_2"/>
    <property type="match status" value="1"/>
</dbReference>
<dbReference type="Proteomes" id="UP000094385">
    <property type="component" value="Unassembled WGS sequence"/>
</dbReference>
<evidence type="ECO:0000313" key="4">
    <source>
        <dbReference type="Proteomes" id="UP000094385"/>
    </source>
</evidence>
<proteinExistence type="predicted"/>
<feature type="domain" description="HNH nuclease" evidence="1">
    <location>
        <begin position="119"/>
        <end position="196"/>
    </location>
</feature>
<evidence type="ECO:0000313" key="3">
    <source>
        <dbReference type="EMBL" id="ODQ69129.1"/>
    </source>
</evidence>
<dbReference type="OrthoDB" id="2142759at2759"/>
<accession>A0A1E3PUL7</accession>
<evidence type="ECO:0000259" key="2">
    <source>
        <dbReference type="Pfam" id="PF25324"/>
    </source>
</evidence>
<gene>
    <name evidence="3" type="ORF">LIPSTDRAFT_201306</name>
</gene>
<organism evidence="3 4">
    <name type="scientific">Lipomyces starkeyi NRRL Y-11557</name>
    <dbReference type="NCBI Taxonomy" id="675824"/>
    <lineage>
        <taxon>Eukaryota</taxon>
        <taxon>Fungi</taxon>
        <taxon>Dikarya</taxon>
        <taxon>Ascomycota</taxon>
        <taxon>Saccharomycotina</taxon>
        <taxon>Lipomycetes</taxon>
        <taxon>Lipomycetales</taxon>
        <taxon>Lipomycetaceae</taxon>
        <taxon>Lipomyces</taxon>
    </lineage>
</organism>
<sequence>MPDSRSLRRDIHFYDASKPDRPLGGLRLNRSTTAKNFLFMLNIVIVADCPYSVTLRGSGVTLTPTDEPLRPGDYDLKADSPVGLISVTDEPCILRIWSHTLSSRESRFRNLVRERDGKCDITGLVNTDADIGDWTTFEAAHIFPVSHRDYFRNQGFSRWITNRTGEQDIGINSCQNGLLMQSNVHQLFDSFKFSINPDDDYKIVNFDSDLLGLDGRVLDPVCRDPNDERSVRDELLRWHFRQAVLANMRSAGEPVLEFDFPPGTDMVGEILSGPEAAKRMEAELFSRLHQISST</sequence>
<evidence type="ECO:0000259" key="1">
    <source>
        <dbReference type="Pfam" id="PF13391"/>
    </source>
</evidence>
<feature type="domain" description="DUF7881" evidence="2">
    <location>
        <begin position="9"/>
        <end position="82"/>
    </location>
</feature>
<reference evidence="3 4" key="1">
    <citation type="journal article" date="2016" name="Proc. Natl. Acad. Sci. U.S.A.">
        <title>Comparative genomics of biotechnologically important yeasts.</title>
        <authorList>
            <person name="Riley R."/>
            <person name="Haridas S."/>
            <person name="Wolfe K.H."/>
            <person name="Lopes M.R."/>
            <person name="Hittinger C.T."/>
            <person name="Goeker M."/>
            <person name="Salamov A.A."/>
            <person name="Wisecaver J.H."/>
            <person name="Long T.M."/>
            <person name="Calvey C.H."/>
            <person name="Aerts A.L."/>
            <person name="Barry K.W."/>
            <person name="Choi C."/>
            <person name="Clum A."/>
            <person name="Coughlan A.Y."/>
            <person name="Deshpande S."/>
            <person name="Douglass A.P."/>
            <person name="Hanson S.J."/>
            <person name="Klenk H.-P."/>
            <person name="LaButti K.M."/>
            <person name="Lapidus A."/>
            <person name="Lindquist E.A."/>
            <person name="Lipzen A.M."/>
            <person name="Meier-Kolthoff J.P."/>
            <person name="Ohm R.A."/>
            <person name="Otillar R.P."/>
            <person name="Pangilinan J.L."/>
            <person name="Peng Y."/>
            <person name="Rokas A."/>
            <person name="Rosa C.A."/>
            <person name="Scheuner C."/>
            <person name="Sibirny A.A."/>
            <person name="Slot J.C."/>
            <person name="Stielow J.B."/>
            <person name="Sun H."/>
            <person name="Kurtzman C.P."/>
            <person name="Blackwell M."/>
            <person name="Grigoriev I.V."/>
            <person name="Jeffries T.W."/>
        </authorList>
    </citation>
    <scope>NUCLEOTIDE SEQUENCE [LARGE SCALE GENOMIC DNA]</scope>
    <source>
        <strain evidence="3 4">NRRL Y-11557</strain>
    </source>
</reference>
<dbReference type="InterPro" id="IPR003615">
    <property type="entry name" value="HNH_nuc"/>
</dbReference>
<dbReference type="AlphaFoldDB" id="A0A1E3PUL7"/>